<keyword evidence="2" id="KW-1133">Transmembrane helix</keyword>
<feature type="compositionally biased region" description="Low complexity" evidence="1">
    <location>
        <begin position="585"/>
        <end position="597"/>
    </location>
</feature>
<dbReference type="InterPro" id="IPR018253">
    <property type="entry name" value="DnaJ_domain_CS"/>
</dbReference>
<evidence type="ECO:0000256" key="3">
    <source>
        <dbReference type="SAM" id="SignalP"/>
    </source>
</evidence>
<dbReference type="InterPro" id="IPR052448">
    <property type="entry name" value="DnaJ_C16_autophagy_reg"/>
</dbReference>
<evidence type="ECO:0000313" key="5">
    <source>
        <dbReference type="Proteomes" id="UP000887574"/>
    </source>
</evidence>
<dbReference type="PROSITE" id="PS00636">
    <property type="entry name" value="DNAJ_1"/>
    <property type="match status" value="1"/>
</dbReference>
<dbReference type="PANTHER" id="PTHR44303:SF2">
    <property type="entry name" value="DNAJ HOMOLOG SUBFAMILY C MEMBER 16"/>
    <property type="match status" value="1"/>
</dbReference>
<evidence type="ECO:0000256" key="2">
    <source>
        <dbReference type="SAM" id="Phobius"/>
    </source>
</evidence>
<organism evidence="5 6">
    <name type="scientific">Ditylenchus dipsaci</name>
    <dbReference type="NCBI Taxonomy" id="166011"/>
    <lineage>
        <taxon>Eukaryota</taxon>
        <taxon>Metazoa</taxon>
        <taxon>Ecdysozoa</taxon>
        <taxon>Nematoda</taxon>
        <taxon>Chromadorea</taxon>
        <taxon>Rhabditida</taxon>
        <taxon>Tylenchina</taxon>
        <taxon>Tylenchomorpha</taxon>
        <taxon>Sphaerularioidea</taxon>
        <taxon>Anguinidae</taxon>
        <taxon>Anguininae</taxon>
        <taxon>Ditylenchus</taxon>
    </lineage>
</organism>
<name>A0A915D6Q0_9BILA</name>
<evidence type="ECO:0000256" key="1">
    <source>
        <dbReference type="SAM" id="MobiDB-lite"/>
    </source>
</evidence>
<dbReference type="AlphaFoldDB" id="A0A915D6Q0"/>
<feature type="signal peptide" evidence="3">
    <location>
        <begin position="1"/>
        <end position="18"/>
    </location>
</feature>
<dbReference type="InterPro" id="IPR001623">
    <property type="entry name" value="DnaJ_domain"/>
</dbReference>
<feature type="region of interest" description="Disordered" evidence="1">
    <location>
        <begin position="566"/>
        <end position="602"/>
    </location>
</feature>
<sequence>MKYKYFFLMLGFLCFVQGSSPSAGDPYNVMRIKRTATPREVKQAYKKLAMEWHPDKNDSPEASEKFMAINQAYEVLSDPTKKERYDRFGTFDTGHPHEHQHNDFDHFFNFGGFSKPGGSSFDAHRITFRMYMNSLLEKSHTQPFIIYAYSSYCQMCFLLEPVWKDAVTDLESLGYGIGTVNYLTDGNLFEKLRITHLPSIVVLVEGRVVHFRGNMNGLTSKAIRLFARDAIPNTFLFKLNTYDALRRFLDQWEATNKPSILMLGSKEEPRLRYLLAAMKFSHFARFAYICINNAHSDVVEMKKALNIQCSDCENIFVFKENPESGPLAKLISDDRQFSTQEISALIEKNKFIEMPRLSSMGFFDELCPISSRSVKHFCVILPVFDVASDQKYVKAMRKFVQTYDDQLTKERVHISSVFIDKQKEFVNEFKHVLPINEEKRSILVLWRYEYVKAKYSWIPSVWSVDPEIMHKSFETLKEHLYLLSRGTLRMDHTAKIVSLVDEYAPTWFTSFSRTLVRMAETVWFHITKEEALPILSVMGTLLFIFFVGYGLNYLVADSAKTRQFQKEKTPFPTEQKEWHPEDPKTASTQRSSSTATQPGKNYSAKTKIWREMEPMIHELRAETYFGLIRLLKPGCRSIIILVDPDSKDFLLPQFARHMYPLRNNKTFSFGFLMVNKNLAFFRSLLEHTLPGDEDNTKDKANTSAAVNVDNASASLLTRERLKEINPKQTLGTVLVLCGWKLYFSVYHPMHSTSRSKNYVGFECSDDEDLSSDCGDTKVNTGGKKQKILKKDLNVENVLNGMSSFLDRLLEGSIRRYYVPEWPDNLK</sequence>
<feature type="chain" id="PRO_5037009948" evidence="3">
    <location>
        <begin position="19"/>
        <end position="826"/>
    </location>
</feature>
<dbReference type="InterPro" id="IPR036869">
    <property type="entry name" value="J_dom_sf"/>
</dbReference>
<dbReference type="Gene3D" id="3.40.30.10">
    <property type="entry name" value="Glutaredoxin"/>
    <property type="match status" value="1"/>
</dbReference>
<dbReference type="Proteomes" id="UP000887574">
    <property type="component" value="Unplaced"/>
</dbReference>
<dbReference type="PRINTS" id="PR00625">
    <property type="entry name" value="JDOMAIN"/>
</dbReference>
<keyword evidence="2" id="KW-0812">Transmembrane</keyword>
<dbReference type="PANTHER" id="PTHR44303">
    <property type="entry name" value="DNAJ HOMOLOG SUBFAMILY C MEMBER 16"/>
    <property type="match status" value="1"/>
</dbReference>
<reference evidence="6" key="1">
    <citation type="submission" date="2022-11" db="UniProtKB">
        <authorList>
            <consortium name="WormBaseParasite"/>
        </authorList>
    </citation>
    <scope>IDENTIFICATION</scope>
</reference>
<dbReference type="CDD" id="cd06257">
    <property type="entry name" value="DnaJ"/>
    <property type="match status" value="1"/>
</dbReference>
<dbReference type="InterPro" id="IPR036249">
    <property type="entry name" value="Thioredoxin-like_sf"/>
</dbReference>
<proteinExistence type="predicted"/>
<dbReference type="PROSITE" id="PS50076">
    <property type="entry name" value="DNAJ_2"/>
    <property type="match status" value="1"/>
</dbReference>
<protein>
    <submittedName>
        <fullName evidence="6">J domain-containing protein</fullName>
    </submittedName>
</protein>
<keyword evidence="3" id="KW-0732">Signal</keyword>
<accession>A0A915D6Q0</accession>
<dbReference type="SMART" id="SM00271">
    <property type="entry name" value="DnaJ"/>
    <property type="match status" value="1"/>
</dbReference>
<evidence type="ECO:0000259" key="4">
    <source>
        <dbReference type="PROSITE" id="PS50076"/>
    </source>
</evidence>
<dbReference type="Pfam" id="PF00226">
    <property type="entry name" value="DnaJ"/>
    <property type="match status" value="1"/>
</dbReference>
<keyword evidence="5" id="KW-1185">Reference proteome</keyword>
<dbReference type="SUPFAM" id="SSF46565">
    <property type="entry name" value="Chaperone J-domain"/>
    <property type="match status" value="1"/>
</dbReference>
<evidence type="ECO:0000313" key="6">
    <source>
        <dbReference type="WBParaSite" id="jg15974"/>
    </source>
</evidence>
<dbReference type="WBParaSite" id="jg15974">
    <property type="protein sequence ID" value="jg15974"/>
    <property type="gene ID" value="jg15974"/>
</dbReference>
<keyword evidence="2" id="KW-0472">Membrane</keyword>
<dbReference type="SUPFAM" id="SSF52833">
    <property type="entry name" value="Thioredoxin-like"/>
    <property type="match status" value="1"/>
</dbReference>
<feature type="transmembrane region" description="Helical" evidence="2">
    <location>
        <begin position="534"/>
        <end position="556"/>
    </location>
</feature>
<dbReference type="Gene3D" id="1.10.287.110">
    <property type="entry name" value="DnaJ domain"/>
    <property type="match status" value="1"/>
</dbReference>
<feature type="domain" description="J" evidence="4">
    <location>
        <begin position="25"/>
        <end position="89"/>
    </location>
</feature>
<feature type="compositionally biased region" description="Basic and acidic residues" evidence="1">
    <location>
        <begin position="566"/>
        <end position="584"/>
    </location>
</feature>